<accession>A0A7W8F0L0</accession>
<dbReference type="Proteomes" id="UP000549009">
    <property type="component" value="Unassembled WGS sequence"/>
</dbReference>
<reference evidence="2 3" key="1">
    <citation type="submission" date="2020-08" db="EMBL/GenBank/DDBJ databases">
        <title>Genomic Encyclopedia of Type Strains, Phase III (KMG-III): the genomes of soil and plant-associated and newly described type strains.</title>
        <authorList>
            <person name="Whitman W."/>
        </authorList>
    </citation>
    <scope>NUCLEOTIDE SEQUENCE [LARGE SCALE GENOMIC DNA]</scope>
    <source>
        <strain evidence="2 3">CECT 3146</strain>
    </source>
</reference>
<sequence>MTAATAQPRRSPPPRYRNTTGGGPARTVGLQRQSPSRIQRLRPHFSHAALPQPRLPTRAPQPSARPFSAATPVPPAPTLQVAQAERARPWLRSPFHTPTALASATPRPDPTR</sequence>
<dbReference type="AlphaFoldDB" id="A0A7W8F0L0"/>
<evidence type="ECO:0000256" key="1">
    <source>
        <dbReference type="SAM" id="MobiDB-lite"/>
    </source>
</evidence>
<evidence type="ECO:0000313" key="2">
    <source>
        <dbReference type="EMBL" id="MBB5109855.1"/>
    </source>
</evidence>
<proteinExistence type="predicted"/>
<dbReference type="RefSeq" id="WP_184926895.1">
    <property type="nucleotide sequence ID" value="NZ_BMSQ01000047.1"/>
</dbReference>
<name>A0A7W8F0L0_STRST</name>
<comment type="caution">
    <text evidence="2">The sequence shown here is derived from an EMBL/GenBank/DDBJ whole genome shotgun (WGS) entry which is preliminary data.</text>
</comment>
<feature type="region of interest" description="Disordered" evidence="1">
    <location>
        <begin position="1"/>
        <end position="112"/>
    </location>
</feature>
<dbReference type="EMBL" id="JACHJD010000043">
    <property type="protein sequence ID" value="MBB5109855.1"/>
    <property type="molecule type" value="Genomic_DNA"/>
</dbReference>
<protein>
    <submittedName>
        <fullName evidence="2">Uncharacterized protein</fullName>
    </submittedName>
</protein>
<evidence type="ECO:0000313" key="3">
    <source>
        <dbReference type="Proteomes" id="UP000549009"/>
    </source>
</evidence>
<keyword evidence="3" id="KW-1185">Reference proteome</keyword>
<organism evidence="2 3">
    <name type="scientific">Streptomyces spectabilis</name>
    <dbReference type="NCBI Taxonomy" id="68270"/>
    <lineage>
        <taxon>Bacteria</taxon>
        <taxon>Bacillati</taxon>
        <taxon>Actinomycetota</taxon>
        <taxon>Actinomycetes</taxon>
        <taxon>Kitasatosporales</taxon>
        <taxon>Streptomycetaceae</taxon>
        <taxon>Streptomyces</taxon>
    </lineage>
</organism>
<gene>
    <name evidence="2" type="ORF">FHS40_008985</name>
</gene>